<reference evidence="2" key="1">
    <citation type="submission" date="2021-03" db="EMBL/GenBank/DDBJ databases">
        <title>Leucobacter chromiisoli sp. nov., isolated from chromium-containing soil of chemical plant.</title>
        <authorList>
            <person name="Xu Z."/>
        </authorList>
    </citation>
    <scope>NUCLEOTIDE SEQUENCE</scope>
    <source>
        <strain evidence="2">S27</strain>
    </source>
</reference>
<comment type="caution">
    <text evidence="2">The sequence shown here is derived from an EMBL/GenBank/DDBJ whole genome shotgun (WGS) entry which is preliminary data.</text>
</comment>
<keyword evidence="1" id="KW-1133">Transmembrane helix</keyword>
<sequence>MSLSRKRRRQLKRLRGQAEDLLEQQRVVLSHAGGVAQEAGRQAKELNAEFVAPRVNSAIESARPVIDRGISKARRTADQVRLVTAPLVASALVGAVNSLDRLENREAARHLQSFGEKSGILKPAKKRRAGSIVAIGLGVAAAAAVGYTLWQAFRSDDELWVAPEDDA</sequence>
<keyword evidence="2" id="KW-0378">Hydrolase</keyword>
<keyword evidence="1" id="KW-0472">Membrane</keyword>
<gene>
    <name evidence="2" type="ORF">J4H92_04915</name>
</gene>
<proteinExistence type="predicted"/>
<dbReference type="EMBL" id="JAGDYM010000005">
    <property type="protein sequence ID" value="MBO1901286.1"/>
    <property type="molecule type" value="Genomic_DNA"/>
</dbReference>
<protein>
    <submittedName>
        <fullName evidence="2">DNA/RNA helicase</fullName>
    </submittedName>
</protein>
<feature type="transmembrane region" description="Helical" evidence="1">
    <location>
        <begin position="129"/>
        <end position="150"/>
    </location>
</feature>
<keyword evidence="1" id="KW-0812">Transmembrane</keyword>
<keyword evidence="2" id="KW-0547">Nucleotide-binding</keyword>
<name>A0A939S7S0_9MICO</name>
<organism evidence="2 3">
    <name type="scientific">Leucobacter weissii</name>
    <dbReference type="NCBI Taxonomy" id="1983706"/>
    <lineage>
        <taxon>Bacteria</taxon>
        <taxon>Bacillati</taxon>
        <taxon>Actinomycetota</taxon>
        <taxon>Actinomycetes</taxon>
        <taxon>Micrococcales</taxon>
        <taxon>Microbacteriaceae</taxon>
        <taxon>Leucobacter</taxon>
    </lineage>
</organism>
<dbReference type="RefSeq" id="WP_208096718.1">
    <property type="nucleotide sequence ID" value="NZ_JAGDYM010000005.1"/>
</dbReference>
<keyword evidence="3" id="KW-1185">Reference proteome</keyword>
<accession>A0A939S7S0</accession>
<dbReference type="GO" id="GO:0004386">
    <property type="term" value="F:helicase activity"/>
    <property type="evidence" value="ECO:0007669"/>
    <property type="project" value="UniProtKB-KW"/>
</dbReference>
<evidence type="ECO:0000256" key="1">
    <source>
        <dbReference type="SAM" id="Phobius"/>
    </source>
</evidence>
<dbReference type="AlphaFoldDB" id="A0A939S7S0"/>
<keyword evidence="2" id="KW-0067">ATP-binding</keyword>
<evidence type="ECO:0000313" key="2">
    <source>
        <dbReference type="EMBL" id="MBO1901286.1"/>
    </source>
</evidence>
<dbReference type="Proteomes" id="UP000664382">
    <property type="component" value="Unassembled WGS sequence"/>
</dbReference>
<evidence type="ECO:0000313" key="3">
    <source>
        <dbReference type="Proteomes" id="UP000664382"/>
    </source>
</evidence>
<keyword evidence="2" id="KW-0347">Helicase</keyword>